<gene>
    <name evidence="1" type="ORF">EK21DRAFT_101510</name>
</gene>
<protein>
    <submittedName>
        <fullName evidence="1">Uncharacterized protein</fullName>
    </submittedName>
</protein>
<evidence type="ECO:0000313" key="1">
    <source>
        <dbReference type="EMBL" id="KAF2028901.1"/>
    </source>
</evidence>
<reference evidence="1" key="1">
    <citation type="journal article" date="2020" name="Stud. Mycol.">
        <title>101 Dothideomycetes genomes: a test case for predicting lifestyles and emergence of pathogens.</title>
        <authorList>
            <person name="Haridas S."/>
            <person name="Albert R."/>
            <person name="Binder M."/>
            <person name="Bloem J."/>
            <person name="Labutti K."/>
            <person name="Salamov A."/>
            <person name="Andreopoulos B."/>
            <person name="Baker S."/>
            <person name="Barry K."/>
            <person name="Bills G."/>
            <person name="Bluhm B."/>
            <person name="Cannon C."/>
            <person name="Castanera R."/>
            <person name="Culley D."/>
            <person name="Daum C."/>
            <person name="Ezra D."/>
            <person name="Gonzalez J."/>
            <person name="Henrissat B."/>
            <person name="Kuo A."/>
            <person name="Liang C."/>
            <person name="Lipzen A."/>
            <person name="Lutzoni F."/>
            <person name="Magnuson J."/>
            <person name="Mondo S."/>
            <person name="Nolan M."/>
            <person name="Ohm R."/>
            <person name="Pangilinan J."/>
            <person name="Park H.-J."/>
            <person name="Ramirez L."/>
            <person name="Alfaro M."/>
            <person name="Sun H."/>
            <person name="Tritt A."/>
            <person name="Yoshinaga Y."/>
            <person name="Zwiers L.-H."/>
            <person name="Turgeon B."/>
            <person name="Goodwin S."/>
            <person name="Spatafora J."/>
            <person name="Crous P."/>
            <person name="Grigoriev I."/>
        </authorList>
    </citation>
    <scope>NUCLEOTIDE SEQUENCE</scope>
    <source>
        <strain evidence="1">CBS 110217</strain>
    </source>
</reference>
<dbReference type="Proteomes" id="UP000799777">
    <property type="component" value="Unassembled WGS sequence"/>
</dbReference>
<keyword evidence="2" id="KW-1185">Reference proteome</keyword>
<evidence type="ECO:0000313" key="2">
    <source>
        <dbReference type="Proteomes" id="UP000799777"/>
    </source>
</evidence>
<name>A0A9P4H669_9PLEO</name>
<organism evidence="1 2">
    <name type="scientific">Setomelanomma holmii</name>
    <dbReference type="NCBI Taxonomy" id="210430"/>
    <lineage>
        <taxon>Eukaryota</taxon>
        <taxon>Fungi</taxon>
        <taxon>Dikarya</taxon>
        <taxon>Ascomycota</taxon>
        <taxon>Pezizomycotina</taxon>
        <taxon>Dothideomycetes</taxon>
        <taxon>Pleosporomycetidae</taxon>
        <taxon>Pleosporales</taxon>
        <taxon>Pleosporineae</taxon>
        <taxon>Phaeosphaeriaceae</taxon>
        <taxon>Setomelanomma</taxon>
    </lineage>
</organism>
<dbReference type="OrthoDB" id="3799239at2759"/>
<dbReference type="EMBL" id="ML978207">
    <property type="protein sequence ID" value="KAF2028901.1"/>
    <property type="molecule type" value="Genomic_DNA"/>
</dbReference>
<sequence>MSIPSTTPTLYESLCDDPSTHLHTLDSPKSACSPNCVRVIYTLKPQLPLSWLKNTSLQPFIWPVCVEEAASYDYDALLAHHRERGGRFVNDKEANICIWTYAAIKAMVDEGGRICEGMSGCFSMTAVNAYGVFADEGVTAVLRNTIYELERLEVWEMREQKKSGGEAEAEIDEDDASGMALFRARFQSELEAAREDIGDLAERMRDARIGFKYEDVDMDELVHGIDSM</sequence>
<dbReference type="AlphaFoldDB" id="A0A9P4H669"/>
<comment type="caution">
    <text evidence="1">The sequence shown here is derived from an EMBL/GenBank/DDBJ whole genome shotgun (WGS) entry which is preliminary data.</text>
</comment>
<proteinExistence type="predicted"/>
<accession>A0A9P4H669</accession>